<sequence length="215" mass="24149">MAAPPQAGLRSMFQALKRERVIFLDPARTVHLGSKISVPRAVPSDRIAGILDSVPSGLGELCVALVAIHAVRPLTLPTLRTSDLNRARGRVRAASRLIYLDDLTLGLIAAWLRDRQRQWPHSTNPHLLVTRRTAMHAEHPPITKFAVRYHFRFTGFTAQQLWSDRILEEAREIRDPVHLMRVFGLSATTAVKYVQTPQCIQVSFRILDIGGAVWV</sequence>
<dbReference type="InterPro" id="IPR011010">
    <property type="entry name" value="DNA_brk_join_enz"/>
</dbReference>
<dbReference type="EMBL" id="JAYWVC010000093">
    <property type="protein sequence ID" value="MED7825037.1"/>
    <property type="molecule type" value="Genomic_DNA"/>
</dbReference>
<evidence type="ECO:0000313" key="2">
    <source>
        <dbReference type="Proteomes" id="UP001333996"/>
    </source>
</evidence>
<name>A0ABU7FMV4_9ACTN</name>
<evidence type="ECO:0000313" key="1">
    <source>
        <dbReference type="EMBL" id="MED7825037.1"/>
    </source>
</evidence>
<protein>
    <submittedName>
        <fullName evidence="1">Uncharacterized protein</fullName>
    </submittedName>
</protein>
<comment type="caution">
    <text evidence="1">The sequence shown here is derived from an EMBL/GenBank/DDBJ whole genome shotgun (WGS) entry which is preliminary data.</text>
</comment>
<gene>
    <name evidence="1" type="ORF">VXC91_24380</name>
</gene>
<keyword evidence="2" id="KW-1185">Reference proteome</keyword>
<reference evidence="1" key="1">
    <citation type="submission" date="2024-01" db="EMBL/GenBank/DDBJ databases">
        <title>First draft genome sequence data of TA4-1, the type strain of Gram-positive actinobacterium Streptomyces chiangmaiensis.</title>
        <authorList>
            <person name="Yasawong M."/>
            <person name="Nantapong N."/>
        </authorList>
    </citation>
    <scope>NUCLEOTIDE SEQUENCE</scope>
    <source>
        <strain evidence="1">TA4-1</strain>
    </source>
</reference>
<proteinExistence type="predicted"/>
<dbReference type="Proteomes" id="UP001333996">
    <property type="component" value="Unassembled WGS sequence"/>
</dbReference>
<dbReference type="RefSeq" id="WP_329509460.1">
    <property type="nucleotide sequence ID" value="NZ_BAAAYZ010000024.1"/>
</dbReference>
<accession>A0ABU7FMV4</accession>
<organism evidence="1 2">
    <name type="scientific">Streptomyces chiangmaiensis</name>
    <dbReference type="NCBI Taxonomy" id="766497"/>
    <lineage>
        <taxon>Bacteria</taxon>
        <taxon>Bacillati</taxon>
        <taxon>Actinomycetota</taxon>
        <taxon>Actinomycetes</taxon>
        <taxon>Kitasatosporales</taxon>
        <taxon>Streptomycetaceae</taxon>
        <taxon>Streptomyces</taxon>
    </lineage>
</organism>
<dbReference type="SUPFAM" id="SSF56349">
    <property type="entry name" value="DNA breaking-rejoining enzymes"/>
    <property type="match status" value="1"/>
</dbReference>